<comment type="caution">
    <text evidence="1">The sequence shown here is derived from an EMBL/GenBank/DDBJ whole genome shotgun (WGS) entry which is preliminary data.</text>
</comment>
<proteinExistence type="predicted"/>
<reference evidence="1 2" key="1">
    <citation type="submission" date="2024-10" db="EMBL/GenBank/DDBJ databases">
        <title>The Natural Products Discovery Center: Release of the First 8490 Sequenced Strains for Exploring Actinobacteria Biosynthetic Diversity.</title>
        <authorList>
            <person name="Kalkreuter E."/>
            <person name="Kautsar S.A."/>
            <person name="Yang D."/>
            <person name="Bader C.D."/>
            <person name="Teijaro C.N."/>
            <person name="Fluegel L."/>
            <person name="Davis C.M."/>
            <person name="Simpson J.R."/>
            <person name="Lauterbach L."/>
            <person name="Steele A.D."/>
            <person name="Gui C."/>
            <person name="Meng S."/>
            <person name="Li G."/>
            <person name="Viehrig K."/>
            <person name="Ye F."/>
            <person name="Su P."/>
            <person name="Kiefer A.F."/>
            <person name="Nichols A."/>
            <person name="Cepeda A.J."/>
            <person name="Yan W."/>
            <person name="Fan B."/>
            <person name="Jiang Y."/>
            <person name="Adhikari A."/>
            <person name="Zheng C.-J."/>
            <person name="Schuster L."/>
            <person name="Cowan T.M."/>
            <person name="Smanski M.J."/>
            <person name="Chevrette M.G."/>
            <person name="De Carvalho L.P.S."/>
            <person name="Shen B."/>
        </authorList>
    </citation>
    <scope>NUCLEOTIDE SEQUENCE [LARGE SCALE GENOMIC DNA]</scope>
    <source>
        <strain evidence="1 2">NPDC050545</strain>
    </source>
</reference>
<dbReference type="Proteomes" id="UP001612741">
    <property type="component" value="Unassembled WGS sequence"/>
</dbReference>
<evidence type="ECO:0000313" key="1">
    <source>
        <dbReference type="EMBL" id="MFI6504821.1"/>
    </source>
</evidence>
<protein>
    <submittedName>
        <fullName evidence="1">Uncharacterized protein</fullName>
    </submittedName>
</protein>
<organism evidence="1 2">
    <name type="scientific">Nonomuraea typhae</name>
    <dbReference type="NCBI Taxonomy" id="2603600"/>
    <lineage>
        <taxon>Bacteria</taxon>
        <taxon>Bacillati</taxon>
        <taxon>Actinomycetota</taxon>
        <taxon>Actinomycetes</taxon>
        <taxon>Streptosporangiales</taxon>
        <taxon>Streptosporangiaceae</taxon>
        <taxon>Nonomuraea</taxon>
    </lineage>
</organism>
<evidence type="ECO:0000313" key="2">
    <source>
        <dbReference type="Proteomes" id="UP001612741"/>
    </source>
</evidence>
<name>A0ABW7Z9W5_9ACTN</name>
<gene>
    <name evidence="1" type="ORF">ACIBG2_46075</name>
</gene>
<dbReference type="EMBL" id="JBITGY010000016">
    <property type="protein sequence ID" value="MFI6504821.1"/>
    <property type="molecule type" value="Genomic_DNA"/>
</dbReference>
<keyword evidence="2" id="KW-1185">Reference proteome</keyword>
<sequence>MDDAPPYLGEVLATADLTGRRSGKRVRLGGVTYGRPQLGRSSGQAELLLAFALAPPPPGTRYTACYLRVRFDDPGVRAVSARPLGDGPPGSFFGSDSGAFGWFAGRLDGSEPIPSGHRLGAVIAAPPGAGELTGVLRVDATVATGAYLTRSRHACASLHPAFRVRLAAPAAGHADQNSRFTPEPIAAGVRLCCAADVERFSRFRNPEAGRAQRRFVELLARARGHARIEETGVHTQASGDGQFAVLPGGLDEASVIPQLIEGLRIALAEVNADLSTHARLRIRVALDRGHIAGGANGWIGDVPIAVHRLLDSPAVRAALAEHAEADFALIVSDVVYGDVIAHHDDRSLPESFIKVNAVLPAKNFAQPAWVHVPRRP</sequence>
<dbReference type="RefSeq" id="WP_397090730.1">
    <property type="nucleotide sequence ID" value="NZ_JBITGY010000016.1"/>
</dbReference>
<accession>A0ABW7Z9W5</accession>